<reference evidence="2 3" key="1">
    <citation type="submission" date="2016-10" db="EMBL/GenBank/DDBJ databases">
        <authorList>
            <person name="de Groot N.N."/>
        </authorList>
    </citation>
    <scope>NUCLEOTIDE SEQUENCE [LARGE SCALE GENOMIC DNA]</scope>
    <source>
        <strain evidence="2 3">DSM 44637</strain>
    </source>
</reference>
<evidence type="ECO:0000256" key="1">
    <source>
        <dbReference type="SAM" id="MobiDB-lite"/>
    </source>
</evidence>
<proteinExistence type="predicted"/>
<evidence type="ECO:0000313" key="3">
    <source>
        <dbReference type="Proteomes" id="UP000199137"/>
    </source>
</evidence>
<accession>A0A1I5D0Q7</accession>
<organism evidence="2 3">
    <name type="scientific">Amycolatopsis rubida</name>
    <dbReference type="NCBI Taxonomy" id="112413"/>
    <lineage>
        <taxon>Bacteria</taxon>
        <taxon>Bacillati</taxon>
        <taxon>Actinomycetota</taxon>
        <taxon>Actinomycetes</taxon>
        <taxon>Pseudonocardiales</taxon>
        <taxon>Pseudonocardiaceae</taxon>
        <taxon>Amycolatopsis</taxon>
    </lineage>
</organism>
<name>A0A1I5D0Q7_9PSEU</name>
<protein>
    <submittedName>
        <fullName evidence="2">Uncharacterized protein</fullName>
    </submittedName>
</protein>
<dbReference type="STRING" id="112413.SAMN05421854_10158"/>
<dbReference type="OrthoDB" id="3629215at2"/>
<feature type="region of interest" description="Disordered" evidence="1">
    <location>
        <begin position="74"/>
        <end position="119"/>
    </location>
</feature>
<feature type="compositionally biased region" description="Pro residues" evidence="1">
    <location>
        <begin position="80"/>
        <end position="91"/>
    </location>
</feature>
<dbReference type="AlphaFoldDB" id="A0A1I5D0Q7"/>
<dbReference type="Proteomes" id="UP000199137">
    <property type="component" value="Unassembled WGS sequence"/>
</dbReference>
<gene>
    <name evidence="2" type="ORF">SAMN05421854_10158</name>
</gene>
<dbReference type="EMBL" id="FOWC01000001">
    <property type="protein sequence ID" value="SFN92828.1"/>
    <property type="molecule type" value="Genomic_DNA"/>
</dbReference>
<evidence type="ECO:0000313" key="2">
    <source>
        <dbReference type="EMBL" id="SFN92828.1"/>
    </source>
</evidence>
<dbReference type="RefSeq" id="WP_093571858.1">
    <property type="nucleotide sequence ID" value="NZ_FOWC01000001.1"/>
</dbReference>
<sequence>MPSEPESAPAAFTRAGQDAVTFSRRVAGTALARSERHRNENRELLKEFGRRRFSGAAEPPPSALRGAARRFRAARGLPMPAEPVVPEPVPVRPEISPEQTRTSEEDEDFSQSRIMSRDL</sequence>